<gene>
    <name evidence="2" type="ORF">CQA66_07585</name>
</gene>
<organism evidence="2 3">
    <name type="scientific">Helicobacter aurati</name>
    <dbReference type="NCBI Taxonomy" id="137778"/>
    <lineage>
        <taxon>Bacteria</taxon>
        <taxon>Pseudomonadati</taxon>
        <taxon>Campylobacterota</taxon>
        <taxon>Epsilonproteobacteria</taxon>
        <taxon>Campylobacterales</taxon>
        <taxon>Helicobacteraceae</taxon>
        <taxon>Helicobacter</taxon>
    </lineage>
</organism>
<dbReference type="EMBL" id="NXLW01000016">
    <property type="protein sequence ID" value="RDU70867.1"/>
    <property type="molecule type" value="Genomic_DNA"/>
</dbReference>
<keyword evidence="3" id="KW-1185">Reference proteome</keyword>
<evidence type="ECO:0000313" key="3">
    <source>
        <dbReference type="Proteomes" id="UP000256424"/>
    </source>
</evidence>
<evidence type="ECO:0000256" key="1">
    <source>
        <dbReference type="SAM" id="Phobius"/>
    </source>
</evidence>
<comment type="caution">
    <text evidence="2">The sequence shown here is derived from an EMBL/GenBank/DDBJ whole genome shotgun (WGS) entry which is preliminary data.</text>
</comment>
<keyword evidence="1" id="KW-0472">Membrane</keyword>
<protein>
    <submittedName>
        <fullName evidence="2">Uncharacterized protein</fullName>
    </submittedName>
</protein>
<proteinExistence type="predicted"/>
<name>A0A3D8J014_9HELI</name>
<evidence type="ECO:0000313" key="2">
    <source>
        <dbReference type="EMBL" id="RDU70867.1"/>
    </source>
</evidence>
<keyword evidence="1" id="KW-0812">Transmembrane</keyword>
<feature type="transmembrane region" description="Helical" evidence="1">
    <location>
        <begin position="31"/>
        <end position="54"/>
    </location>
</feature>
<dbReference type="Proteomes" id="UP000256424">
    <property type="component" value="Unassembled WGS sequence"/>
</dbReference>
<reference evidence="2 3" key="1">
    <citation type="submission" date="2018-04" db="EMBL/GenBank/DDBJ databases">
        <title>Novel Campyloabacter and Helicobacter Species and Strains.</title>
        <authorList>
            <person name="Mannion A.J."/>
            <person name="Shen Z."/>
            <person name="Fox J.G."/>
        </authorList>
    </citation>
    <scope>NUCLEOTIDE SEQUENCE [LARGE SCALE GENOMIC DNA]</scope>
    <source>
        <strain evidence="2 3">MIT 97-5075</strain>
    </source>
</reference>
<dbReference type="AlphaFoldDB" id="A0A3D8J014"/>
<dbReference type="RefSeq" id="WP_147289219.1">
    <property type="nucleotide sequence ID" value="NZ_FZPM01000019.1"/>
</dbReference>
<sequence length="127" mass="14590">MQAHQTRYKMNYKYRLPADTLGYKTHKNSPCFLLLDCIFAITIASFTLISIAHLQQEILLESQEQISLYQAANRNLIENITQHNPNKEVTIQSANNHTYVFQVFSGQATTNEISKPNIVLYKFALLP</sequence>
<keyword evidence="1" id="KW-1133">Transmembrane helix</keyword>
<accession>A0A3D8J014</accession>